<feature type="transmembrane region" description="Helical" evidence="1">
    <location>
        <begin position="156"/>
        <end position="177"/>
    </location>
</feature>
<evidence type="ECO:0000256" key="1">
    <source>
        <dbReference type="SAM" id="Phobius"/>
    </source>
</evidence>
<reference evidence="2 3" key="1">
    <citation type="submission" date="2020-08" db="EMBL/GenBank/DDBJ databases">
        <title>Adhaeribacter dokdonensis sp. nov., isolated from the rhizosphere of Elymus tsukushiensis, a plant native to the Dokdo Islands, Republic of Korea.</title>
        <authorList>
            <person name="Ghim S.Y."/>
        </authorList>
    </citation>
    <scope>NUCLEOTIDE SEQUENCE [LARGE SCALE GENOMIC DNA]</scope>
    <source>
        <strain evidence="2 3">KUDC8001</strain>
    </source>
</reference>
<feature type="transmembrane region" description="Helical" evidence="1">
    <location>
        <begin position="90"/>
        <end position="112"/>
    </location>
</feature>
<dbReference type="GO" id="GO:0005886">
    <property type="term" value="C:plasma membrane"/>
    <property type="evidence" value="ECO:0007669"/>
    <property type="project" value="UniProtKB-SubCell"/>
</dbReference>
<proteinExistence type="predicted"/>
<keyword evidence="1" id="KW-0812">Transmembrane</keyword>
<dbReference type="EMBL" id="CP055153">
    <property type="protein sequence ID" value="QMU28820.1"/>
    <property type="molecule type" value="Genomic_DNA"/>
</dbReference>
<protein>
    <submittedName>
        <fullName evidence="2">DUF2029 domain-containing protein</fullName>
    </submittedName>
</protein>
<evidence type="ECO:0000313" key="3">
    <source>
        <dbReference type="Proteomes" id="UP000514509"/>
    </source>
</evidence>
<keyword evidence="1" id="KW-1133">Transmembrane helix</keyword>
<name>A0A7L7L7N8_9BACT</name>
<organism evidence="2 3">
    <name type="scientific">Adhaeribacter radiodurans</name>
    <dbReference type="NCBI Taxonomy" id="2745197"/>
    <lineage>
        <taxon>Bacteria</taxon>
        <taxon>Pseudomonadati</taxon>
        <taxon>Bacteroidota</taxon>
        <taxon>Cytophagia</taxon>
        <taxon>Cytophagales</taxon>
        <taxon>Hymenobacteraceae</taxon>
        <taxon>Adhaeribacter</taxon>
    </lineage>
</organism>
<feature type="transmembrane region" description="Helical" evidence="1">
    <location>
        <begin position="280"/>
        <end position="302"/>
    </location>
</feature>
<feature type="transmembrane region" description="Helical" evidence="1">
    <location>
        <begin position="339"/>
        <end position="357"/>
    </location>
</feature>
<accession>A0A7L7L7N8</accession>
<dbReference type="AlphaFoldDB" id="A0A7L7L7N8"/>
<feature type="transmembrane region" description="Helical" evidence="1">
    <location>
        <begin position="132"/>
        <end position="151"/>
    </location>
</feature>
<feature type="transmembrane region" description="Helical" evidence="1">
    <location>
        <begin position="249"/>
        <end position="268"/>
    </location>
</feature>
<dbReference type="Proteomes" id="UP000514509">
    <property type="component" value="Chromosome"/>
</dbReference>
<evidence type="ECO:0000313" key="2">
    <source>
        <dbReference type="EMBL" id="QMU28820.1"/>
    </source>
</evidence>
<keyword evidence="3" id="KW-1185">Reference proteome</keyword>
<feature type="transmembrane region" description="Helical" evidence="1">
    <location>
        <begin position="189"/>
        <end position="208"/>
    </location>
</feature>
<keyword evidence="1" id="KW-0472">Membrane</keyword>
<gene>
    <name evidence="2" type="ORF">HUW48_12580</name>
</gene>
<feature type="transmembrane region" description="Helical" evidence="1">
    <location>
        <begin position="59"/>
        <end position="78"/>
    </location>
</feature>
<feature type="transmembrane region" description="Helical" evidence="1">
    <location>
        <begin position="314"/>
        <end position="332"/>
    </location>
</feature>
<dbReference type="GO" id="GO:0016758">
    <property type="term" value="F:hexosyltransferase activity"/>
    <property type="evidence" value="ECO:0007669"/>
    <property type="project" value="InterPro"/>
</dbReference>
<dbReference type="KEGG" id="add:HUW48_12580"/>
<sequence>MFSWPSLSDDYFRFIWDGRLRVAGENPFLHLPSYYQTLPTPIPGINLELFKHLNSPHYYSVYPPVSQFVFAFSAWIAPESNWGMVLSMRFIILMAEAASIVFLIKLLQHYHIPVSRVAWYAFNPLVIVELTGNLHFEALLICGLLGSIYLLKRHKLLLSGAILGLAIGVKMIPLIFMPFLLAHLGWKKFLVFASATGFTLCLLFLPFLSQALFQNIGQSLNLYFQKFEFNASVYYVFRWLGSLVLGYNTIGVLGPFLSLATFVTIMAAAYQNRNRFNQNLLTYFLLALSIYLFLATTVHPWYLTTLVALSVFTPFRYALVWSGIAVFSYAAYQTQLYQENLYVIALEYIVVYGWLIWEIVKNRKLITSSIH</sequence>
<dbReference type="Pfam" id="PF26314">
    <property type="entry name" value="MptA_B_family"/>
    <property type="match status" value="1"/>
</dbReference>